<keyword evidence="1" id="KW-1133">Transmembrane helix</keyword>
<sequence>MRFLQVYKKKALTLIEVVISLAILFIIMIPISTMAIQTVKMNKQAEDKQQATALAQKLMEKVKSLPKFSSVELTDGVTLQVGSSPYRIQGEIDGFKVEGTIEAVEGYSSELGSITNEVDADATVELPEEDANGNLYVIVNGVRQSFTINFKELSIVKDTSDTKLIFSNGTTAIPNDKSAIEIIADKDSSLNYTIKVSNNTNTTLNLYCYKFNDSNAKFNVINEKGKVSYYDNLLKQDSSTIPSTINRVYNINIKVSKKDTYYEVKSNKAMVR</sequence>
<gene>
    <name evidence="2" type="ORF">J2Z44_000500</name>
</gene>
<dbReference type="RefSeq" id="WP_021284008.1">
    <property type="nucleotide sequence ID" value="NZ_JAGGLL010000003.1"/>
</dbReference>
<keyword evidence="3" id="KW-1185">Reference proteome</keyword>
<keyword evidence="1" id="KW-0472">Membrane</keyword>
<name>A0ABS4K0Q2_9CLOT</name>
<evidence type="ECO:0000313" key="2">
    <source>
        <dbReference type="EMBL" id="MBP2020716.1"/>
    </source>
</evidence>
<reference evidence="2 3" key="1">
    <citation type="submission" date="2021-03" db="EMBL/GenBank/DDBJ databases">
        <title>Genomic Encyclopedia of Type Strains, Phase IV (KMG-IV): sequencing the most valuable type-strain genomes for metagenomic binning, comparative biology and taxonomic classification.</title>
        <authorList>
            <person name="Goeker M."/>
        </authorList>
    </citation>
    <scope>NUCLEOTIDE SEQUENCE [LARGE SCALE GENOMIC DNA]</scope>
    <source>
        <strain evidence="2 3">DSM 28650</strain>
    </source>
</reference>
<proteinExistence type="predicted"/>
<evidence type="ECO:0000256" key="1">
    <source>
        <dbReference type="SAM" id="Phobius"/>
    </source>
</evidence>
<feature type="transmembrane region" description="Helical" evidence="1">
    <location>
        <begin position="12"/>
        <end position="36"/>
    </location>
</feature>
<organism evidence="2 3">
    <name type="scientific">Clostridium punense</name>
    <dbReference type="NCBI Taxonomy" id="1054297"/>
    <lineage>
        <taxon>Bacteria</taxon>
        <taxon>Bacillati</taxon>
        <taxon>Bacillota</taxon>
        <taxon>Clostridia</taxon>
        <taxon>Eubacteriales</taxon>
        <taxon>Clostridiaceae</taxon>
        <taxon>Clostridium</taxon>
    </lineage>
</organism>
<dbReference type="Pfam" id="PF07963">
    <property type="entry name" value="N_methyl"/>
    <property type="match status" value="1"/>
</dbReference>
<keyword evidence="1" id="KW-0812">Transmembrane</keyword>
<dbReference type="InterPro" id="IPR012902">
    <property type="entry name" value="N_methyl_site"/>
</dbReference>
<comment type="caution">
    <text evidence="2">The sequence shown here is derived from an EMBL/GenBank/DDBJ whole genome shotgun (WGS) entry which is preliminary data.</text>
</comment>
<dbReference type="EMBL" id="JAGGLL010000003">
    <property type="protein sequence ID" value="MBP2020716.1"/>
    <property type="molecule type" value="Genomic_DNA"/>
</dbReference>
<accession>A0ABS4K0Q2</accession>
<protein>
    <submittedName>
        <fullName evidence="2">Type II secretory pathway pseudopilin PulG</fullName>
    </submittedName>
</protein>
<evidence type="ECO:0000313" key="3">
    <source>
        <dbReference type="Proteomes" id="UP001519308"/>
    </source>
</evidence>
<dbReference type="Proteomes" id="UP001519308">
    <property type="component" value="Unassembled WGS sequence"/>
</dbReference>